<dbReference type="PROSITE" id="PS51085">
    <property type="entry name" value="2FE2S_FER_2"/>
    <property type="match status" value="1"/>
</dbReference>
<accession>A0A9Q8LKJ2</accession>
<evidence type="ECO:0000256" key="6">
    <source>
        <dbReference type="ARBA" id="ARBA00034078"/>
    </source>
</evidence>
<dbReference type="InterPro" id="IPR001055">
    <property type="entry name" value="Adrenodoxin-like"/>
</dbReference>
<evidence type="ECO:0000256" key="5">
    <source>
        <dbReference type="ARBA" id="ARBA00023014"/>
    </source>
</evidence>
<dbReference type="GO" id="GO:0140647">
    <property type="term" value="P:P450-containing electron transport chain"/>
    <property type="evidence" value="ECO:0007669"/>
    <property type="project" value="InterPro"/>
</dbReference>
<dbReference type="PANTHER" id="PTHR23426">
    <property type="entry name" value="FERREDOXIN/ADRENODOXIN"/>
    <property type="match status" value="1"/>
</dbReference>
<dbReference type="InterPro" id="IPR018298">
    <property type="entry name" value="Adrenodoxin_Fe-S_BS"/>
</dbReference>
<evidence type="ECO:0000256" key="4">
    <source>
        <dbReference type="ARBA" id="ARBA00023004"/>
    </source>
</evidence>
<comment type="similarity">
    <text evidence="1">Belongs to the adrenodoxin/putidaredoxin family.</text>
</comment>
<dbReference type="EMBL" id="CP090168">
    <property type="protein sequence ID" value="UJO18443.1"/>
    <property type="molecule type" value="Genomic_DNA"/>
</dbReference>
<dbReference type="GO" id="GO:0046872">
    <property type="term" value="F:metal ion binding"/>
    <property type="evidence" value="ECO:0007669"/>
    <property type="project" value="UniProtKB-KW"/>
</dbReference>
<dbReference type="InterPro" id="IPR012675">
    <property type="entry name" value="Beta-grasp_dom_sf"/>
</dbReference>
<reference evidence="9" key="1">
    <citation type="submission" date="2021-12" db="EMBL/GenBank/DDBJ databases">
        <authorList>
            <person name="Zaccaron A."/>
            <person name="Stergiopoulos I."/>
        </authorList>
    </citation>
    <scope>NUCLEOTIDE SEQUENCE</scope>
    <source>
        <strain evidence="9">Race5_Kim</strain>
    </source>
</reference>
<evidence type="ECO:0000256" key="3">
    <source>
        <dbReference type="ARBA" id="ARBA00022723"/>
    </source>
</evidence>
<evidence type="ECO:0000256" key="2">
    <source>
        <dbReference type="ARBA" id="ARBA00022714"/>
    </source>
</evidence>
<dbReference type="SUPFAM" id="SSF54292">
    <property type="entry name" value="2Fe-2S ferredoxin-like"/>
    <property type="match status" value="1"/>
</dbReference>
<comment type="cofactor">
    <cofactor evidence="6">
        <name>[2Fe-2S] cluster</name>
        <dbReference type="ChEBI" id="CHEBI:190135"/>
    </cofactor>
</comment>
<dbReference type="PANTHER" id="PTHR23426:SF65">
    <property type="entry name" value="FERREDOXIN-2, MITOCHONDRIAL"/>
    <property type="match status" value="1"/>
</dbReference>
<feature type="region of interest" description="Disordered" evidence="7">
    <location>
        <begin position="32"/>
        <end position="95"/>
    </location>
</feature>
<protein>
    <submittedName>
        <fullName evidence="9">Adrenodoxin, mitochondrial</fullName>
    </submittedName>
</protein>
<dbReference type="GO" id="GO:0051537">
    <property type="term" value="F:2 iron, 2 sulfur cluster binding"/>
    <property type="evidence" value="ECO:0007669"/>
    <property type="project" value="UniProtKB-KW"/>
</dbReference>
<reference evidence="9" key="2">
    <citation type="journal article" date="2022" name="Microb. Genom.">
        <title>A chromosome-scale genome assembly of the tomato pathogen Cladosporium fulvum reveals a compartmentalized genome architecture and the presence of a dispensable chromosome.</title>
        <authorList>
            <person name="Zaccaron A.Z."/>
            <person name="Chen L.H."/>
            <person name="Samaras A."/>
            <person name="Stergiopoulos I."/>
        </authorList>
    </citation>
    <scope>NUCLEOTIDE SEQUENCE</scope>
    <source>
        <strain evidence="9">Race5_Kim</strain>
    </source>
</reference>
<dbReference type="KEGG" id="ffu:CLAFUR5_07410"/>
<sequence>MVQIQCTAVSRTMSSCLRTASRETRTQWRPIHHQRHLTTQSSPQPQQLLRTRTSQPHPSRMTRLPLSRTHDISRPFTTTPTRQHGDLTPPKPGEERKVTFIDKEGHEHTFVVSDGDNLLDIAQANDLEMEGACGGSCACSTCHVMVAGDEMYDKMEEPSDDENDMLDLAFGLTETSRLGCQVEMRKELDGLVVKLPSMTRNLQASDFESK</sequence>
<feature type="compositionally biased region" description="Polar residues" evidence="7">
    <location>
        <begin position="37"/>
        <end position="57"/>
    </location>
</feature>
<keyword evidence="2" id="KW-0001">2Fe-2S</keyword>
<keyword evidence="3" id="KW-0479">Metal-binding</keyword>
<feature type="domain" description="2Fe-2S ferredoxin-type" evidence="8">
    <location>
        <begin position="96"/>
        <end position="199"/>
    </location>
</feature>
<dbReference type="GO" id="GO:0009055">
    <property type="term" value="F:electron transfer activity"/>
    <property type="evidence" value="ECO:0007669"/>
    <property type="project" value="TreeGrafter"/>
</dbReference>
<keyword evidence="10" id="KW-1185">Reference proteome</keyword>
<proteinExistence type="inferred from homology"/>
<dbReference type="InterPro" id="IPR036010">
    <property type="entry name" value="2Fe-2S_ferredoxin-like_sf"/>
</dbReference>
<dbReference type="Gene3D" id="3.10.20.30">
    <property type="match status" value="1"/>
</dbReference>
<dbReference type="PROSITE" id="PS00814">
    <property type="entry name" value="ADX"/>
    <property type="match status" value="1"/>
</dbReference>
<evidence type="ECO:0000313" key="10">
    <source>
        <dbReference type="Proteomes" id="UP000756132"/>
    </source>
</evidence>
<dbReference type="OrthoDB" id="268593at2759"/>
<organism evidence="9 10">
    <name type="scientific">Passalora fulva</name>
    <name type="common">Tomato leaf mold</name>
    <name type="synonym">Cladosporium fulvum</name>
    <dbReference type="NCBI Taxonomy" id="5499"/>
    <lineage>
        <taxon>Eukaryota</taxon>
        <taxon>Fungi</taxon>
        <taxon>Dikarya</taxon>
        <taxon>Ascomycota</taxon>
        <taxon>Pezizomycotina</taxon>
        <taxon>Dothideomycetes</taxon>
        <taxon>Dothideomycetidae</taxon>
        <taxon>Mycosphaerellales</taxon>
        <taxon>Mycosphaerellaceae</taxon>
        <taxon>Fulvia</taxon>
    </lineage>
</organism>
<evidence type="ECO:0000256" key="7">
    <source>
        <dbReference type="SAM" id="MobiDB-lite"/>
    </source>
</evidence>
<gene>
    <name evidence="9" type="ORF">CLAFUR5_07410</name>
</gene>
<name>A0A9Q8LKJ2_PASFU</name>
<evidence type="ECO:0000313" key="9">
    <source>
        <dbReference type="EMBL" id="UJO18443.1"/>
    </source>
</evidence>
<dbReference type="AlphaFoldDB" id="A0A9Q8LKJ2"/>
<dbReference type="PRINTS" id="PR00355">
    <property type="entry name" value="ADRENODOXIN"/>
</dbReference>
<dbReference type="Proteomes" id="UP000756132">
    <property type="component" value="Chromosome 6"/>
</dbReference>
<evidence type="ECO:0000256" key="1">
    <source>
        <dbReference type="ARBA" id="ARBA00010914"/>
    </source>
</evidence>
<keyword evidence="4" id="KW-0408">Iron</keyword>
<dbReference type="RefSeq" id="XP_047762809.1">
    <property type="nucleotide sequence ID" value="XM_047906558.1"/>
</dbReference>
<evidence type="ECO:0000259" key="8">
    <source>
        <dbReference type="PROSITE" id="PS51085"/>
    </source>
</evidence>
<dbReference type="GO" id="GO:0005739">
    <property type="term" value="C:mitochondrion"/>
    <property type="evidence" value="ECO:0007669"/>
    <property type="project" value="TreeGrafter"/>
</dbReference>
<keyword evidence="5" id="KW-0411">Iron-sulfur</keyword>
<dbReference type="InterPro" id="IPR001041">
    <property type="entry name" value="2Fe-2S_ferredoxin-type"/>
</dbReference>
<dbReference type="CDD" id="cd00207">
    <property type="entry name" value="fer2"/>
    <property type="match status" value="1"/>
</dbReference>
<dbReference type="GeneID" id="71987288"/>
<dbReference type="Pfam" id="PF00111">
    <property type="entry name" value="Fer2"/>
    <property type="match status" value="1"/>
</dbReference>